<reference evidence="1 2" key="1">
    <citation type="journal article" date="2020" name="Cell">
        <title>Large-Scale Comparative Analyses of Tick Genomes Elucidate Their Genetic Diversity and Vector Capacities.</title>
        <authorList>
            <consortium name="Tick Genome and Microbiome Consortium (TIGMIC)"/>
            <person name="Jia N."/>
            <person name="Wang J."/>
            <person name="Shi W."/>
            <person name="Du L."/>
            <person name="Sun Y."/>
            <person name="Zhan W."/>
            <person name="Jiang J.F."/>
            <person name="Wang Q."/>
            <person name="Zhang B."/>
            <person name="Ji P."/>
            <person name="Bell-Sakyi L."/>
            <person name="Cui X.M."/>
            <person name="Yuan T.T."/>
            <person name="Jiang B.G."/>
            <person name="Yang W.F."/>
            <person name="Lam T.T."/>
            <person name="Chang Q.C."/>
            <person name="Ding S.J."/>
            <person name="Wang X.J."/>
            <person name="Zhu J.G."/>
            <person name="Ruan X.D."/>
            <person name="Zhao L."/>
            <person name="Wei J.T."/>
            <person name="Ye R.Z."/>
            <person name="Que T.C."/>
            <person name="Du C.H."/>
            <person name="Zhou Y.H."/>
            <person name="Cheng J.X."/>
            <person name="Dai P.F."/>
            <person name="Guo W.B."/>
            <person name="Han X.H."/>
            <person name="Huang E.J."/>
            <person name="Li L.F."/>
            <person name="Wei W."/>
            <person name="Gao Y.C."/>
            <person name="Liu J.Z."/>
            <person name="Shao H.Z."/>
            <person name="Wang X."/>
            <person name="Wang C.C."/>
            <person name="Yang T.C."/>
            <person name="Huo Q.B."/>
            <person name="Li W."/>
            <person name="Chen H.Y."/>
            <person name="Chen S.E."/>
            <person name="Zhou L.G."/>
            <person name="Ni X.B."/>
            <person name="Tian J.H."/>
            <person name="Sheng Y."/>
            <person name="Liu T."/>
            <person name="Pan Y.S."/>
            <person name="Xia L.Y."/>
            <person name="Li J."/>
            <person name="Zhao F."/>
            <person name="Cao W.C."/>
        </authorList>
    </citation>
    <scope>NUCLEOTIDE SEQUENCE [LARGE SCALE GENOMIC DNA]</scope>
    <source>
        <strain evidence="1">Iper-2018</strain>
    </source>
</reference>
<evidence type="ECO:0000313" key="1">
    <source>
        <dbReference type="EMBL" id="KAG0431700.1"/>
    </source>
</evidence>
<accession>A0AC60QDC9</accession>
<proteinExistence type="predicted"/>
<organism evidence="1 2">
    <name type="scientific">Ixodes persulcatus</name>
    <name type="common">Taiga tick</name>
    <dbReference type="NCBI Taxonomy" id="34615"/>
    <lineage>
        <taxon>Eukaryota</taxon>
        <taxon>Metazoa</taxon>
        <taxon>Ecdysozoa</taxon>
        <taxon>Arthropoda</taxon>
        <taxon>Chelicerata</taxon>
        <taxon>Arachnida</taxon>
        <taxon>Acari</taxon>
        <taxon>Parasitiformes</taxon>
        <taxon>Ixodida</taxon>
        <taxon>Ixodoidea</taxon>
        <taxon>Ixodidae</taxon>
        <taxon>Ixodinae</taxon>
        <taxon>Ixodes</taxon>
    </lineage>
</organism>
<protein>
    <submittedName>
        <fullName evidence="1">Uncharacterized protein</fullName>
    </submittedName>
</protein>
<dbReference type="Proteomes" id="UP000805193">
    <property type="component" value="Unassembled WGS sequence"/>
</dbReference>
<comment type="caution">
    <text evidence="1">The sequence shown here is derived from an EMBL/GenBank/DDBJ whole genome shotgun (WGS) entry which is preliminary data.</text>
</comment>
<sequence>MLTYEEIAPGVATECLSCDECGCFFPDRDLLRLHLKEAHDSRKGKFECSRCPYTSVYKFDVKRHERIHTGEKPFQCRFCNRAFAQSSNLISHRRTHTAPLEKVRRLRVTRPKPRGDDEQLVSDVLALDNCARGVSFVNHEEIGPDAELSFCNEYHLVSPTGELPSLHPKDGHGSRKGKFECDYCSYSSNVKCNLVCHERIHTGEKPFQCRQCNRAFTQSSALLSHWRTHTGERPYPCGRCGRLFSRKSSMQRHRMTCDHSVQTA</sequence>
<dbReference type="EMBL" id="JABSTQ010009204">
    <property type="protein sequence ID" value="KAG0431700.1"/>
    <property type="molecule type" value="Genomic_DNA"/>
</dbReference>
<name>A0AC60QDC9_IXOPE</name>
<evidence type="ECO:0000313" key="2">
    <source>
        <dbReference type="Proteomes" id="UP000805193"/>
    </source>
</evidence>
<keyword evidence="2" id="KW-1185">Reference proteome</keyword>
<gene>
    <name evidence="1" type="ORF">HPB47_021527</name>
</gene>